<evidence type="ECO:0000256" key="9">
    <source>
        <dbReference type="PROSITE-ProRule" id="PRU00520"/>
    </source>
</evidence>
<evidence type="ECO:0000256" key="2">
    <source>
        <dbReference type="ARBA" id="ARBA00008097"/>
    </source>
</evidence>
<dbReference type="GO" id="GO:0003725">
    <property type="term" value="F:double-stranded RNA binding"/>
    <property type="evidence" value="ECO:0007669"/>
    <property type="project" value="InterPro"/>
</dbReference>
<dbReference type="InterPro" id="IPR036046">
    <property type="entry name" value="Acylphosphatase-like_dom_sf"/>
</dbReference>
<dbReference type="EC" id="6.2.-.-" evidence="8"/>
<keyword evidence="13" id="KW-1185">Reference proteome</keyword>
<dbReference type="Pfam" id="PF07503">
    <property type="entry name" value="zf-HYPF"/>
    <property type="match status" value="2"/>
</dbReference>
<keyword evidence="6" id="KW-0862">Zinc</keyword>
<dbReference type="InterPro" id="IPR004421">
    <property type="entry name" value="Carbamoyltransferase_HypF"/>
</dbReference>
<evidence type="ECO:0000259" key="11">
    <source>
        <dbReference type="PROSITE" id="PS51163"/>
    </source>
</evidence>
<evidence type="ECO:0000313" key="12">
    <source>
        <dbReference type="EMBL" id="MBA4501790.1"/>
    </source>
</evidence>
<evidence type="ECO:0000256" key="7">
    <source>
        <dbReference type="ARBA" id="ARBA00048220"/>
    </source>
</evidence>
<dbReference type="InterPro" id="IPR001792">
    <property type="entry name" value="Acylphosphatase-like_dom"/>
</dbReference>
<feature type="domain" description="Acylphosphatase-like" evidence="10">
    <location>
        <begin position="9"/>
        <end position="99"/>
    </location>
</feature>
<evidence type="ECO:0000259" key="10">
    <source>
        <dbReference type="PROSITE" id="PS51160"/>
    </source>
</evidence>
<dbReference type="InterPro" id="IPR006070">
    <property type="entry name" value="Sua5-like_dom"/>
</dbReference>
<evidence type="ECO:0000256" key="3">
    <source>
        <dbReference type="ARBA" id="ARBA00022598"/>
    </source>
</evidence>
<reference evidence="12 13" key="1">
    <citation type="submission" date="2020-07" db="EMBL/GenBank/DDBJ databases">
        <title>Bacterium isolated from marien macroalgae.</title>
        <authorList>
            <person name="Zhu K."/>
            <person name="Lu D."/>
            <person name="Du Z."/>
        </authorList>
    </citation>
    <scope>NUCLEOTIDE SEQUENCE [LARGE SCALE GENOMIC DNA]</scope>
    <source>
        <strain evidence="12 13">3-1745</strain>
    </source>
</reference>
<proteinExistence type="inferred from homology"/>
<sequence length="783" mass="85828">MAGQIEETGFRLHIGGRVQGIGFRPYVWRLARSLDLRGMVRNIPTGVEVELRCSALELALFRKRLLRELPPQAVVETLTVTPFMPADEPGPQSMFCIRPSGSGEGVTVVLPDLATCADCRAELFNPLSRYYRYPFISCTHCGPRFSIMAETPYDRAGTSMAAFGMCEVCRREYLDPEDRRFHAQGQACAACGPSLWLETPDGSSLQVNDPFEQMGEQLRAGRILALKGLGGFHLCCNALDEAAVQRLRRCKGRPDKALAVMFTDLEQLRAYVSISPEERNWLTSPQAPILLLRPHRNGRRLAPGIAPDSPWLGCMLPYTPIHHLLMSVMTGPLVMTSGNRSGQPQVFDNQEAREQLADMADLLVMHDRDILQPIDDSVARVQQGSGYREVVRPGRGLAPLALPLPPGFDPAAQGLALGGDLKNTFCLVQAGRAVISQYQGDQQQLAIQHATAAMRQHYRQLYRTEPVWQACDRHPDYRLTRDVTEDRTVPAALVQHHHAHLASCLGENGVLLDGEAVLGVCLDGTGFGDPDGLWGGEFLYGNYADVVRVGSLRACALPGGDTATREPWRLLVAQLLQAGIDPENVLDIWPMLVSKPLAVVRSMIEHRINTPMSSSAGRLFDAVGAALGCYADSISYEGQAAIALEALAQQCAVPAGIGGYAMDVTKRDGRWQLDPGRIWLQLLDDLRQRRPPEEVAQAFHLGLAQGVVELVTRIQHDYPFETLALSGGVMQNARLVGLLEAHCTGAGLKVLRHRHLPCNDSGLALGQALVTMARLSRARGRQE</sequence>
<evidence type="ECO:0000313" key="13">
    <source>
        <dbReference type="Proteomes" id="UP000538931"/>
    </source>
</evidence>
<evidence type="ECO:0000256" key="1">
    <source>
        <dbReference type="ARBA" id="ARBA00004711"/>
    </source>
</evidence>
<dbReference type="PANTHER" id="PTHR42959:SF1">
    <property type="entry name" value="CARBAMOYLTRANSFERASE HYPF"/>
    <property type="match status" value="1"/>
</dbReference>
<evidence type="ECO:0000256" key="5">
    <source>
        <dbReference type="ARBA" id="ARBA00022771"/>
    </source>
</evidence>
<dbReference type="PROSITE" id="PS51160">
    <property type="entry name" value="ACYLPHOSPHATASE_3"/>
    <property type="match status" value="1"/>
</dbReference>
<evidence type="ECO:0000256" key="4">
    <source>
        <dbReference type="ARBA" id="ARBA00022723"/>
    </source>
</evidence>
<comment type="catalytic activity">
    <reaction evidence="9">
        <text>an acyl phosphate + H2O = a carboxylate + phosphate + H(+)</text>
        <dbReference type="Rhea" id="RHEA:14965"/>
        <dbReference type="ChEBI" id="CHEBI:15377"/>
        <dbReference type="ChEBI" id="CHEBI:15378"/>
        <dbReference type="ChEBI" id="CHEBI:29067"/>
        <dbReference type="ChEBI" id="CHEBI:43474"/>
        <dbReference type="ChEBI" id="CHEBI:59918"/>
        <dbReference type="EC" id="3.6.1.7"/>
    </reaction>
</comment>
<dbReference type="SUPFAM" id="SSF55821">
    <property type="entry name" value="YrdC/RibB"/>
    <property type="match status" value="1"/>
</dbReference>
<dbReference type="GO" id="GO:0016874">
    <property type="term" value="F:ligase activity"/>
    <property type="evidence" value="ECO:0007669"/>
    <property type="project" value="UniProtKB-UniRule"/>
</dbReference>
<dbReference type="Pfam" id="PF22521">
    <property type="entry name" value="HypF_C_2"/>
    <property type="match status" value="1"/>
</dbReference>
<dbReference type="Gene3D" id="3.30.420.40">
    <property type="match status" value="1"/>
</dbReference>
<name>A0A7W1WX01_9GAMM</name>
<dbReference type="UniPathway" id="UPA00335"/>
<dbReference type="InterPro" id="IPR051060">
    <property type="entry name" value="Carbamoyltrans_HypF-like"/>
</dbReference>
<dbReference type="GO" id="GO:0003998">
    <property type="term" value="F:acylphosphatase activity"/>
    <property type="evidence" value="ECO:0007669"/>
    <property type="project" value="UniProtKB-EC"/>
</dbReference>
<keyword evidence="9" id="KW-0378">Hydrolase</keyword>
<dbReference type="InterPro" id="IPR055128">
    <property type="entry name" value="HypF_C_2"/>
</dbReference>
<feature type="domain" description="YrdC-like" evidence="11">
    <location>
        <begin position="208"/>
        <end position="396"/>
    </location>
</feature>
<keyword evidence="5" id="KW-0863">Zinc-finger</keyword>
<comment type="caution">
    <text evidence="12">The sequence shown here is derived from an EMBL/GenBank/DDBJ whole genome shotgun (WGS) entry which is preliminary data.</text>
</comment>
<accession>A0A7W1WX01</accession>
<keyword evidence="12" id="KW-0808">Transferase</keyword>
<keyword evidence="3" id="KW-0436">Ligase</keyword>
<dbReference type="InterPro" id="IPR017945">
    <property type="entry name" value="DHBP_synth_RibB-like_a/b_dom"/>
</dbReference>
<dbReference type="Pfam" id="PF17788">
    <property type="entry name" value="HypF_C"/>
    <property type="match status" value="1"/>
</dbReference>
<evidence type="ECO:0000256" key="6">
    <source>
        <dbReference type="ARBA" id="ARBA00022833"/>
    </source>
</evidence>
<dbReference type="AlphaFoldDB" id="A0A7W1WX01"/>
<dbReference type="Gene3D" id="3.90.870.50">
    <property type="match status" value="1"/>
</dbReference>
<dbReference type="PROSITE" id="PS51163">
    <property type="entry name" value="YRDC"/>
    <property type="match status" value="1"/>
</dbReference>
<comment type="similarity">
    <text evidence="2 8">Belongs to the carbamoyltransferase HypF family.</text>
</comment>
<keyword evidence="4" id="KW-0479">Metal-binding</keyword>
<feature type="active site" evidence="9">
    <location>
        <position position="24"/>
    </location>
</feature>
<organism evidence="12 13">
    <name type="scientific">Marinobacterium marinum</name>
    <dbReference type="NCBI Taxonomy" id="2756129"/>
    <lineage>
        <taxon>Bacteria</taxon>
        <taxon>Pseudomonadati</taxon>
        <taxon>Pseudomonadota</taxon>
        <taxon>Gammaproteobacteria</taxon>
        <taxon>Oceanospirillales</taxon>
        <taxon>Oceanospirillaceae</taxon>
        <taxon>Marinobacterium</taxon>
    </lineage>
</organism>
<dbReference type="RefSeq" id="WP_181737997.1">
    <property type="nucleotide sequence ID" value="NZ_JACEMT010000041.1"/>
</dbReference>
<evidence type="ECO:0000256" key="8">
    <source>
        <dbReference type="PIRNR" id="PIRNR006256"/>
    </source>
</evidence>
<dbReference type="GO" id="GO:0051604">
    <property type="term" value="P:protein maturation"/>
    <property type="evidence" value="ECO:0007669"/>
    <property type="project" value="TreeGrafter"/>
</dbReference>
<dbReference type="Pfam" id="PF01300">
    <property type="entry name" value="Sua5_yciO_yrdC"/>
    <property type="match status" value="1"/>
</dbReference>
<comment type="function">
    <text evidence="8">Involved in the maturation of [NiFe] hydrogenases. Along with HypE, it catalyzes the synthesis of the CN ligands of the active site iron of [NiFe]-hydrogenases. HypF functions as a carbamoyl transferase using carbamoylphosphate as a substrate and transferring the carboxamido moiety in an ATP-dependent reaction to the thiolate of the C-terminal cysteine of HypE yielding a protein-S-carboxamide.</text>
</comment>
<dbReference type="Pfam" id="PF00708">
    <property type="entry name" value="Acylphosphatase"/>
    <property type="match status" value="1"/>
</dbReference>
<dbReference type="PIRSF" id="PIRSF006256">
    <property type="entry name" value="CMPcnvr_hdrg_mat"/>
    <property type="match status" value="1"/>
</dbReference>
<dbReference type="GO" id="GO:0016743">
    <property type="term" value="F:carboxyl- or carbamoyltransferase activity"/>
    <property type="evidence" value="ECO:0007669"/>
    <property type="project" value="UniProtKB-UniRule"/>
</dbReference>
<dbReference type="NCBIfam" id="TIGR00143">
    <property type="entry name" value="hypF"/>
    <property type="match status" value="1"/>
</dbReference>
<comment type="catalytic activity">
    <reaction evidence="7 8">
        <text>C-terminal L-cysteinyl-[HypE protein] + carbamoyl phosphate + ATP + H2O = C-terminal S-carboxamide-L-cysteinyl-[HypE protein] + AMP + phosphate + diphosphate + H(+)</text>
        <dbReference type="Rhea" id="RHEA:55636"/>
        <dbReference type="Rhea" id="RHEA-COMP:14247"/>
        <dbReference type="Rhea" id="RHEA-COMP:14392"/>
        <dbReference type="ChEBI" id="CHEBI:15377"/>
        <dbReference type="ChEBI" id="CHEBI:15378"/>
        <dbReference type="ChEBI" id="CHEBI:30616"/>
        <dbReference type="ChEBI" id="CHEBI:33019"/>
        <dbReference type="ChEBI" id="CHEBI:43474"/>
        <dbReference type="ChEBI" id="CHEBI:58228"/>
        <dbReference type="ChEBI" id="CHEBI:76913"/>
        <dbReference type="ChEBI" id="CHEBI:139126"/>
        <dbReference type="ChEBI" id="CHEBI:456215"/>
    </reaction>
</comment>
<dbReference type="InterPro" id="IPR041440">
    <property type="entry name" value="HypF_C"/>
</dbReference>
<dbReference type="SUPFAM" id="SSF54975">
    <property type="entry name" value="Acylphosphatase/BLUF domain-like"/>
    <property type="match status" value="1"/>
</dbReference>
<comment type="pathway">
    <text evidence="1 8">Protein modification; [NiFe] hydrogenase maturation.</text>
</comment>
<gene>
    <name evidence="12" type="primary">hypF</name>
    <name evidence="12" type="ORF">H1S06_05365</name>
</gene>
<feature type="active site" evidence="9">
    <location>
        <position position="42"/>
    </location>
</feature>
<protein>
    <recommendedName>
        <fullName evidence="8">Carbamoyltransferase HypF</fullName>
        <ecNumber evidence="8">6.2.-.-</ecNumber>
    </recommendedName>
</protein>
<dbReference type="Proteomes" id="UP000538931">
    <property type="component" value="Unassembled WGS sequence"/>
</dbReference>
<dbReference type="GO" id="GO:0008270">
    <property type="term" value="F:zinc ion binding"/>
    <property type="evidence" value="ECO:0007669"/>
    <property type="project" value="UniProtKB-KW"/>
</dbReference>
<dbReference type="Gene3D" id="3.30.420.360">
    <property type="match status" value="1"/>
</dbReference>
<dbReference type="PANTHER" id="PTHR42959">
    <property type="entry name" value="CARBAMOYLTRANSFERASE"/>
    <property type="match status" value="1"/>
</dbReference>
<dbReference type="InterPro" id="IPR011125">
    <property type="entry name" value="Znf_HypF"/>
</dbReference>
<dbReference type="Gene3D" id="3.30.110.120">
    <property type="match status" value="1"/>
</dbReference>
<dbReference type="EMBL" id="JACEMT010000041">
    <property type="protein sequence ID" value="MBA4501790.1"/>
    <property type="molecule type" value="Genomic_DNA"/>
</dbReference>